<reference evidence="1" key="1">
    <citation type="submission" date="2014-05" db="EMBL/GenBank/DDBJ databases">
        <authorList>
            <person name="Chronopoulou M."/>
        </authorList>
    </citation>
    <scope>NUCLEOTIDE SEQUENCE</scope>
    <source>
        <tissue evidence="1">Whole organism</tissue>
    </source>
</reference>
<protein>
    <submittedName>
        <fullName evidence="1">Uncharacterized protein</fullName>
    </submittedName>
</protein>
<evidence type="ECO:0000313" key="1">
    <source>
        <dbReference type="EMBL" id="CDW37788.1"/>
    </source>
</evidence>
<organism evidence="1">
    <name type="scientific">Lepeophtheirus salmonis</name>
    <name type="common">Salmon louse</name>
    <name type="synonym">Caligus salmonis</name>
    <dbReference type="NCBI Taxonomy" id="72036"/>
    <lineage>
        <taxon>Eukaryota</taxon>
        <taxon>Metazoa</taxon>
        <taxon>Ecdysozoa</taxon>
        <taxon>Arthropoda</taxon>
        <taxon>Crustacea</taxon>
        <taxon>Multicrustacea</taxon>
        <taxon>Hexanauplia</taxon>
        <taxon>Copepoda</taxon>
        <taxon>Siphonostomatoida</taxon>
        <taxon>Caligidae</taxon>
        <taxon>Lepeophtheirus</taxon>
    </lineage>
</organism>
<name>A0A0K2UHT8_LEPSM</name>
<dbReference type="AlphaFoldDB" id="A0A0K2UHT8"/>
<dbReference type="EMBL" id="HACA01020427">
    <property type="protein sequence ID" value="CDW37788.1"/>
    <property type="molecule type" value="Transcribed_RNA"/>
</dbReference>
<proteinExistence type="predicted"/>
<accession>A0A0K2UHT8</accession>
<sequence>MYTKITIIYVQMIDSRQDFKIKLFV</sequence>